<evidence type="ECO:0000256" key="1">
    <source>
        <dbReference type="SAM" id="MobiDB-lite"/>
    </source>
</evidence>
<dbReference type="PANTHER" id="PTHR38117:SF1">
    <property type="entry name" value="DUF3074 DOMAIN-CONTAINING PROTEIN"/>
    <property type="match status" value="1"/>
</dbReference>
<name>A0A6A5SAX7_9PLEO</name>
<organism evidence="3 4">
    <name type="scientific">Clathrospora elynae</name>
    <dbReference type="NCBI Taxonomy" id="706981"/>
    <lineage>
        <taxon>Eukaryota</taxon>
        <taxon>Fungi</taxon>
        <taxon>Dikarya</taxon>
        <taxon>Ascomycota</taxon>
        <taxon>Pezizomycotina</taxon>
        <taxon>Dothideomycetes</taxon>
        <taxon>Pleosporomycetidae</taxon>
        <taxon>Pleosporales</taxon>
        <taxon>Diademaceae</taxon>
        <taxon>Clathrospora</taxon>
    </lineage>
</organism>
<proteinExistence type="predicted"/>
<feature type="domain" description="DUF7053" evidence="2">
    <location>
        <begin position="27"/>
        <end position="194"/>
    </location>
</feature>
<feature type="compositionally biased region" description="Basic and acidic residues" evidence="1">
    <location>
        <begin position="138"/>
        <end position="156"/>
    </location>
</feature>
<gene>
    <name evidence="3" type="ORF">EJ02DRAFT_460259</name>
</gene>
<feature type="region of interest" description="Disordered" evidence="1">
    <location>
        <begin position="135"/>
        <end position="156"/>
    </location>
</feature>
<evidence type="ECO:0000313" key="3">
    <source>
        <dbReference type="EMBL" id="KAF1935586.1"/>
    </source>
</evidence>
<sequence length="205" mass="22562">MFCTPSSLRPFSNHLPANISHLPALNTTATLHHSTRLPPSTSFTHALSLLHNHPLLIRLDPEYASHTPLPSNPATPDTKRYKVTDHMNALPAGLWDTTVTFEAEMTNTEDGVLWIIRAPLGLVQTTTWRCLKTGSLGAEEREGEGGGEEGKEDKGEWSLVEDVEIKANRMLVGTVRGKCEENWRGAHAKFVAHLKDPPSTAHVHA</sequence>
<keyword evidence="4" id="KW-1185">Reference proteome</keyword>
<evidence type="ECO:0000313" key="4">
    <source>
        <dbReference type="Proteomes" id="UP000800038"/>
    </source>
</evidence>
<dbReference type="Pfam" id="PF23155">
    <property type="entry name" value="DUF7053"/>
    <property type="match status" value="1"/>
</dbReference>
<evidence type="ECO:0000259" key="2">
    <source>
        <dbReference type="Pfam" id="PF23155"/>
    </source>
</evidence>
<dbReference type="AlphaFoldDB" id="A0A6A5SAX7"/>
<dbReference type="Proteomes" id="UP000800038">
    <property type="component" value="Unassembled WGS sequence"/>
</dbReference>
<dbReference type="EMBL" id="ML976254">
    <property type="protein sequence ID" value="KAF1935586.1"/>
    <property type="molecule type" value="Genomic_DNA"/>
</dbReference>
<protein>
    <recommendedName>
        <fullName evidence="2">DUF7053 domain-containing protein</fullName>
    </recommendedName>
</protein>
<dbReference type="InterPro" id="IPR055481">
    <property type="entry name" value="DUF7053"/>
</dbReference>
<accession>A0A6A5SAX7</accession>
<dbReference type="PANTHER" id="PTHR38117">
    <property type="entry name" value="NACHT AND WD40 DOMAIN PROTEIN"/>
    <property type="match status" value="1"/>
</dbReference>
<dbReference type="OrthoDB" id="4794810at2759"/>
<reference evidence="3" key="1">
    <citation type="journal article" date="2020" name="Stud. Mycol.">
        <title>101 Dothideomycetes genomes: a test case for predicting lifestyles and emergence of pathogens.</title>
        <authorList>
            <person name="Haridas S."/>
            <person name="Albert R."/>
            <person name="Binder M."/>
            <person name="Bloem J."/>
            <person name="Labutti K."/>
            <person name="Salamov A."/>
            <person name="Andreopoulos B."/>
            <person name="Baker S."/>
            <person name="Barry K."/>
            <person name="Bills G."/>
            <person name="Bluhm B."/>
            <person name="Cannon C."/>
            <person name="Castanera R."/>
            <person name="Culley D."/>
            <person name="Daum C."/>
            <person name="Ezra D."/>
            <person name="Gonzalez J."/>
            <person name="Henrissat B."/>
            <person name="Kuo A."/>
            <person name="Liang C."/>
            <person name="Lipzen A."/>
            <person name="Lutzoni F."/>
            <person name="Magnuson J."/>
            <person name="Mondo S."/>
            <person name="Nolan M."/>
            <person name="Ohm R."/>
            <person name="Pangilinan J."/>
            <person name="Park H.-J."/>
            <person name="Ramirez L."/>
            <person name="Alfaro M."/>
            <person name="Sun H."/>
            <person name="Tritt A."/>
            <person name="Yoshinaga Y."/>
            <person name="Zwiers L.-H."/>
            <person name="Turgeon B."/>
            <person name="Goodwin S."/>
            <person name="Spatafora J."/>
            <person name="Crous P."/>
            <person name="Grigoriev I."/>
        </authorList>
    </citation>
    <scope>NUCLEOTIDE SEQUENCE</scope>
    <source>
        <strain evidence="3">CBS 161.51</strain>
    </source>
</reference>